<dbReference type="PANTHER" id="PTHR13370">
    <property type="entry name" value="RNA METHYLASE-RELATED"/>
    <property type="match status" value="1"/>
</dbReference>
<comment type="caution">
    <text evidence="10">The sequence shown here is derived from an EMBL/GenBank/DDBJ whole genome shotgun (WGS) entry which is preliminary data.</text>
</comment>
<keyword evidence="7" id="KW-0238">DNA-binding</keyword>
<dbReference type="EC" id="2.1.1.113" evidence="2"/>
<dbReference type="PROSITE" id="PS00093">
    <property type="entry name" value="N4_MTASE"/>
    <property type="match status" value="1"/>
</dbReference>
<dbReference type="RefSeq" id="WP_346189437.1">
    <property type="nucleotide sequence ID" value="NZ_BAABRL010000010.1"/>
</dbReference>
<evidence type="ECO:0000256" key="5">
    <source>
        <dbReference type="ARBA" id="ARBA00022691"/>
    </source>
</evidence>
<evidence type="ECO:0000256" key="3">
    <source>
        <dbReference type="ARBA" id="ARBA00022603"/>
    </source>
</evidence>
<keyword evidence="5" id="KW-0949">S-adenosyl-L-methionine</keyword>
<dbReference type="Gene3D" id="3.40.50.150">
    <property type="entry name" value="Vaccinia Virus protein VP39"/>
    <property type="match status" value="3"/>
</dbReference>
<name>A0ABP9V2E1_9BACT</name>
<dbReference type="PANTHER" id="PTHR13370:SF3">
    <property type="entry name" value="TRNA (GUANINE(10)-N2)-METHYLTRANSFERASE HOMOLOG"/>
    <property type="match status" value="1"/>
</dbReference>
<reference evidence="10 11" key="1">
    <citation type="submission" date="2024-02" db="EMBL/GenBank/DDBJ databases">
        <title>Rubritalea halochordaticola NBRC 107102.</title>
        <authorList>
            <person name="Ichikawa N."/>
            <person name="Katano-Makiyama Y."/>
            <person name="Hidaka K."/>
        </authorList>
    </citation>
    <scope>NUCLEOTIDE SEQUENCE [LARGE SCALE GENOMIC DNA]</scope>
    <source>
        <strain evidence="10 11">NBRC 107102</strain>
    </source>
</reference>
<evidence type="ECO:0000313" key="10">
    <source>
        <dbReference type="EMBL" id="GAA5496831.1"/>
    </source>
</evidence>
<dbReference type="InterPro" id="IPR017985">
    <property type="entry name" value="MeTrfase_CN4_CS"/>
</dbReference>
<dbReference type="InterPro" id="IPR002941">
    <property type="entry name" value="DNA_methylase_N4/N6"/>
</dbReference>
<evidence type="ECO:0000256" key="8">
    <source>
        <dbReference type="ARBA" id="ARBA00049120"/>
    </source>
</evidence>
<dbReference type="PRINTS" id="PR00508">
    <property type="entry name" value="S21N4MTFRASE"/>
</dbReference>
<keyword evidence="6" id="KW-0680">Restriction system</keyword>
<keyword evidence="11" id="KW-1185">Reference proteome</keyword>
<gene>
    <name evidence="10" type="ORF">Rhal01_03018</name>
</gene>
<evidence type="ECO:0000256" key="4">
    <source>
        <dbReference type="ARBA" id="ARBA00022679"/>
    </source>
</evidence>
<comment type="catalytic activity">
    <reaction evidence="8">
        <text>a 2'-deoxycytidine in DNA + S-adenosyl-L-methionine = an N(4)-methyl-2'-deoxycytidine in DNA + S-adenosyl-L-homocysteine + H(+)</text>
        <dbReference type="Rhea" id="RHEA:16857"/>
        <dbReference type="Rhea" id="RHEA-COMP:11369"/>
        <dbReference type="Rhea" id="RHEA-COMP:13674"/>
        <dbReference type="ChEBI" id="CHEBI:15378"/>
        <dbReference type="ChEBI" id="CHEBI:57856"/>
        <dbReference type="ChEBI" id="CHEBI:59789"/>
        <dbReference type="ChEBI" id="CHEBI:85452"/>
        <dbReference type="ChEBI" id="CHEBI:137933"/>
        <dbReference type="EC" id="2.1.1.113"/>
    </reaction>
</comment>
<organism evidence="10 11">
    <name type="scientific">Rubritalea halochordaticola</name>
    <dbReference type="NCBI Taxonomy" id="714537"/>
    <lineage>
        <taxon>Bacteria</taxon>
        <taxon>Pseudomonadati</taxon>
        <taxon>Verrucomicrobiota</taxon>
        <taxon>Verrucomicrobiia</taxon>
        <taxon>Verrucomicrobiales</taxon>
        <taxon>Rubritaleaceae</taxon>
        <taxon>Rubritalea</taxon>
    </lineage>
</organism>
<sequence length="978" mass="110110">MSKPISTRANRPRIIIDTTDERKCAISEAAALQGTSITEWFDEQLDIAKPDLTFTDLGGVEQPRGPEDLLDAQEVYKSIVEQDWSFTSDDTRYLTHDIHPYPAKFIPQIPAHLIARLSLPGDVVFDPFGGSATTAVEAVRLGRRAISNDANPLSALIGRVKTGYMSADVRTDLEQLCSRIESYMINDGTNNNTCAESLIEKFSEFVPDIPNIDKWFEKQVIGELALVRYLISQVTEGLAQDAALVALSRIVIRVSNQDSETRYVSVPKEVACKLTLKAYLDALKIVIKRLEVAATALQFSSAKFIAGDSRSDISTQIAENSVELIVSSPPYPNATDYHLYHRFRLFWLGFDPRMLGKIEIGSHLRHQRNNSGFEEYENDMFDTIKGCYHILSPGRYAVFVVGDAVFKGEEYSTSDAICRVGKLAGFEVIGVVERPVHKTKRSFAKPGRRARSEHLVVLQKPNNEISVTLSPPNYKMWPYEQSLRALEINCLSGVQTDQSITSSNAVTVKQPDLWRLKQLAFSRSYQFSLLDKNAQPTWQCVLENTVNSSKKRKDPKYVTHGIHPYKGKFYPQLAKSLINLAEAPIGGKLLDPYSGSGTTLLEGMLNGYRGFGCDFNPLAVKIARAKTSILTLPRDVTDLSIRVFLERLSAKNIKFRNELEQFDTSLYDELFNWFPEKVLYKLNWILSQIRLFGNETMVDFFEVILSSLIREVSHQDPQDLRIRKRKQFLDDAPVFERYAELLDIQYQRLKDYWAIAGLQPGAQYAPHVENGSSSSSETYAKLGLVGESIDCVVTSPPYATALPYIDTDRLSLLAIMGIPTSERNQLQKDLTGSREINKKTRDETESSIHDQGAIDVLPDSVVNSIRGIYDANNKVDVGFRRKNMPALLWRYFLDMKCNLQQVQRVSKVGAKLFYVVGDSKTKAGDSWTAIETCRHIAEIGQFVGLEYTDSIDIDVTTENLNHLKNAITKNQILVFTKL</sequence>
<dbReference type="Proteomes" id="UP001424741">
    <property type="component" value="Unassembled WGS sequence"/>
</dbReference>
<feature type="domain" description="DNA methylase N-4/N-6" evidence="9">
    <location>
        <begin position="322"/>
        <end position="623"/>
    </location>
</feature>
<dbReference type="SUPFAM" id="SSF53335">
    <property type="entry name" value="S-adenosyl-L-methionine-dependent methyltransferases"/>
    <property type="match status" value="2"/>
</dbReference>
<protein>
    <recommendedName>
        <fullName evidence="2">site-specific DNA-methyltransferase (cytosine-N(4)-specific)</fullName>
        <ecNumber evidence="2">2.1.1.113</ecNumber>
    </recommendedName>
</protein>
<evidence type="ECO:0000256" key="6">
    <source>
        <dbReference type="ARBA" id="ARBA00022747"/>
    </source>
</evidence>
<keyword evidence="4" id="KW-0808">Transferase</keyword>
<evidence type="ECO:0000313" key="11">
    <source>
        <dbReference type="Proteomes" id="UP001424741"/>
    </source>
</evidence>
<dbReference type="InterPro" id="IPR001091">
    <property type="entry name" value="RM_Methyltransferase"/>
</dbReference>
<keyword evidence="3" id="KW-0489">Methyltransferase</keyword>
<accession>A0ABP9V2E1</accession>
<dbReference type="Pfam" id="PF01555">
    <property type="entry name" value="N6_N4_Mtase"/>
    <property type="match status" value="2"/>
</dbReference>
<evidence type="ECO:0000256" key="7">
    <source>
        <dbReference type="ARBA" id="ARBA00023125"/>
    </source>
</evidence>
<comment type="similarity">
    <text evidence="1">Belongs to the N(4)/N(6)-methyltransferase family. N(4) subfamily.</text>
</comment>
<evidence type="ECO:0000259" key="9">
    <source>
        <dbReference type="Pfam" id="PF01555"/>
    </source>
</evidence>
<proteinExistence type="inferred from homology"/>
<dbReference type="InterPro" id="IPR029063">
    <property type="entry name" value="SAM-dependent_MTases_sf"/>
</dbReference>
<evidence type="ECO:0000256" key="1">
    <source>
        <dbReference type="ARBA" id="ARBA00010203"/>
    </source>
</evidence>
<dbReference type="EMBL" id="BAABRL010000010">
    <property type="protein sequence ID" value="GAA5496831.1"/>
    <property type="molecule type" value="Genomic_DNA"/>
</dbReference>
<evidence type="ECO:0000256" key="2">
    <source>
        <dbReference type="ARBA" id="ARBA00012185"/>
    </source>
</evidence>
<feature type="domain" description="DNA methylase N-4/N-6" evidence="9">
    <location>
        <begin position="84"/>
        <end position="151"/>
    </location>
</feature>